<dbReference type="RefSeq" id="WP_022020257.1">
    <property type="nucleotide sequence ID" value="NZ_DYVX01000036.1"/>
</dbReference>
<name>A0A921LDH4_9BACT</name>
<evidence type="ECO:0000256" key="5">
    <source>
        <dbReference type="ARBA" id="ARBA00023015"/>
    </source>
</evidence>
<dbReference type="GO" id="GO:0003677">
    <property type="term" value="F:DNA binding"/>
    <property type="evidence" value="ECO:0007669"/>
    <property type="project" value="UniProtKB-KW"/>
</dbReference>
<dbReference type="Pfam" id="PF04963">
    <property type="entry name" value="Sigma54_CBD"/>
    <property type="match status" value="1"/>
</dbReference>
<evidence type="ECO:0000256" key="3">
    <source>
        <dbReference type="ARBA" id="ARBA00022679"/>
    </source>
</evidence>
<dbReference type="GO" id="GO:0000428">
    <property type="term" value="C:DNA-directed RNA polymerase complex"/>
    <property type="evidence" value="ECO:0007669"/>
    <property type="project" value="UniProtKB-KW"/>
</dbReference>
<keyword evidence="6" id="KW-0731">Sigma factor</keyword>
<keyword evidence="3" id="KW-0808">Transferase</keyword>
<dbReference type="InterPro" id="IPR007634">
    <property type="entry name" value="RNA_pol_sigma_54_DNA-bd"/>
</dbReference>
<dbReference type="Pfam" id="PF00309">
    <property type="entry name" value="Sigma54_AID"/>
    <property type="match status" value="1"/>
</dbReference>
<evidence type="ECO:0000256" key="9">
    <source>
        <dbReference type="SAM" id="MobiDB-lite"/>
    </source>
</evidence>
<dbReference type="EMBL" id="DYVX01000036">
    <property type="protein sequence ID" value="HJF91602.1"/>
    <property type="molecule type" value="Genomic_DNA"/>
</dbReference>
<dbReference type="GO" id="GO:0006352">
    <property type="term" value="P:DNA-templated transcription initiation"/>
    <property type="evidence" value="ECO:0007669"/>
    <property type="project" value="InterPro"/>
</dbReference>
<keyword evidence="8" id="KW-0804">Transcription</keyword>
<dbReference type="InterPro" id="IPR038709">
    <property type="entry name" value="RpoN_core-bd_sf"/>
</dbReference>
<dbReference type="PANTHER" id="PTHR32248:SF4">
    <property type="entry name" value="RNA POLYMERASE SIGMA-54 FACTOR"/>
    <property type="match status" value="1"/>
</dbReference>
<keyword evidence="5" id="KW-0805">Transcription regulation</keyword>
<sequence length="499" mass="57111">MAQSSRQIQTQAQQQIQTLSPQQILAVKLLELPAVELEDRVRAELLENPALEEGHEDNHAEDEDVRTAEESNISEEDGGNTDYDSLSDYLNEDDIPDYKLQENNRSPEERAEEIPFSDSTSFYETLKEQLGERNLSPHQRELTEYLIGSLDDDGFLRKPLDSISDELAIYSGIEATPQQLEEALRVIQDFEPAGLGARDLRECLLIQLRHKKEQLPPKADDSLLKLETDIVNECYEEFTRKHWDKIQQKLGIDEEKLNLAIKELCKLNPRPGASLGEAVGRSMQQIVPDFIVDTEDDGTIHLSLNNPNVPELRISRDFTEMVEEHTKNKANQSKESKEAMLFLKQKMDAAQGFIDAIKQRQNTLLTTMQAIIDLQRPFFEEGDESLLRPMILKDVAERAKLDISTVSRVSNSKYVQTNYGIYPLKFFFSDGYTKENGEEMSVREIKKALKECVDSEDKKNPYTDDELTEMLAAKGYPIARRTVAKYRQQLNIPVARLRK</sequence>
<reference evidence="12" key="1">
    <citation type="journal article" date="2021" name="PeerJ">
        <title>Extensive microbial diversity within the chicken gut microbiome revealed by metagenomics and culture.</title>
        <authorList>
            <person name="Gilroy R."/>
            <person name="Ravi A."/>
            <person name="Getino M."/>
            <person name="Pursley I."/>
            <person name="Horton D.L."/>
            <person name="Alikhan N.F."/>
            <person name="Baker D."/>
            <person name="Gharbi K."/>
            <person name="Hall N."/>
            <person name="Watson M."/>
            <person name="Adriaenssens E.M."/>
            <person name="Foster-Nyarko E."/>
            <person name="Jarju S."/>
            <person name="Secka A."/>
            <person name="Antonio M."/>
            <person name="Oren A."/>
            <person name="Chaudhuri R.R."/>
            <person name="La Ragione R."/>
            <person name="Hildebrand F."/>
            <person name="Pallen M.J."/>
        </authorList>
    </citation>
    <scope>NUCLEOTIDE SEQUENCE</scope>
    <source>
        <strain evidence="12">CHK55-1828</strain>
    </source>
</reference>
<feature type="domain" description="RNA polymerase sigma factor 54 core-binding" evidence="11">
    <location>
        <begin position="117"/>
        <end position="317"/>
    </location>
</feature>
<comment type="caution">
    <text evidence="12">The sequence shown here is derived from an EMBL/GenBank/DDBJ whole genome shotgun (WGS) entry which is preliminary data.</text>
</comment>
<dbReference type="InterPro" id="IPR000394">
    <property type="entry name" value="RNA_pol_sigma_54"/>
</dbReference>
<dbReference type="GO" id="GO:0016779">
    <property type="term" value="F:nucleotidyltransferase activity"/>
    <property type="evidence" value="ECO:0007669"/>
    <property type="project" value="UniProtKB-KW"/>
</dbReference>
<dbReference type="Proteomes" id="UP000717835">
    <property type="component" value="Unassembled WGS sequence"/>
</dbReference>
<keyword evidence="7" id="KW-0238">DNA-binding</keyword>
<dbReference type="InterPro" id="IPR007046">
    <property type="entry name" value="RNA_pol_sigma_54_core-bd"/>
</dbReference>
<evidence type="ECO:0000256" key="7">
    <source>
        <dbReference type="ARBA" id="ARBA00023125"/>
    </source>
</evidence>
<dbReference type="AlphaFoldDB" id="A0A921LDH4"/>
<evidence type="ECO:0000259" key="11">
    <source>
        <dbReference type="Pfam" id="PF04963"/>
    </source>
</evidence>
<evidence type="ECO:0000256" key="4">
    <source>
        <dbReference type="ARBA" id="ARBA00022695"/>
    </source>
</evidence>
<evidence type="ECO:0000313" key="12">
    <source>
        <dbReference type="EMBL" id="HJF91602.1"/>
    </source>
</evidence>
<evidence type="ECO:0000256" key="1">
    <source>
        <dbReference type="ARBA" id="ARBA00008798"/>
    </source>
</evidence>
<dbReference type="PIRSF" id="PIRSF000774">
    <property type="entry name" value="RpoN"/>
    <property type="match status" value="1"/>
</dbReference>
<evidence type="ECO:0000313" key="13">
    <source>
        <dbReference type="Proteomes" id="UP000717835"/>
    </source>
</evidence>
<dbReference type="PROSITE" id="PS50044">
    <property type="entry name" value="SIGMA54_3"/>
    <property type="match status" value="1"/>
</dbReference>
<organism evidence="12 13">
    <name type="scientific">Mediterranea massiliensis</name>
    <dbReference type="NCBI Taxonomy" id="1841865"/>
    <lineage>
        <taxon>Bacteria</taxon>
        <taxon>Pseudomonadati</taxon>
        <taxon>Bacteroidota</taxon>
        <taxon>Bacteroidia</taxon>
        <taxon>Bacteroidales</taxon>
        <taxon>Bacteroidaceae</taxon>
        <taxon>Mediterranea</taxon>
    </lineage>
</organism>
<evidence type="ECO:0000256" key="8">
    <source>
        <dbReference type="ARBA" id="ARBA00023163"/>
    </source>
</evidence>
<dbReference type="PANTHER" id="PTHR32248">
    <property type="entry name" value="RNA POLYMERASE SIGMA-54 FACTOR"/>
    <property type="match status" value="1"/>
</dbReference>
<evidence type="ECO:0000256" key="6">
    <source>
        <dbReference type="ARBA" id="ARBA00023082"/>
    </source>
</evidence>
<dbReference type="Gene3D" id="1.10.10.60">
    <property type="entry name" value="Homeodomain-like"/>
    <property type="match status" value="1"/>
</dbReference>
<dbReference type="PRINTS" id="PR00045">
    <property type="entry name" value="SIGMA54FCT"/>
</dbReference>
<protein>
    <submittedName>
        <fullName evidence="12">RNA polymerase factor sigma-54</fullName>
    </submittedName>
</protein>
<reference evidence="12" key="2">
    <citation type="submission" date="2021-09" db="EMBL/GenBank/DDBJ databases">
        <authorList>
            <person name="Gilroy R."/>
        </authorList>
    </citation>
    <scope>NUCLEOTIDE SEQUENCE</scope>
    <source>
        <strain evidence="12">CHK55-1828</strain>
    </source>
</reference>
<dbReference type="NCBIfam" id="TIGR02395">
    <property type="entry name" value="rpoN_sigma"/>
    <property type="match status" value="1"/>
</dbReference>
<dbReference type="Pfam" id="PF04552">
    <property type="entry name" value="Sigma54_DBD"/>
    <property type="match status" value="1"/>
</dbReference>
<proteinExistence type="inferred from homology"/>
<evidence type="ECO:0000259" key="10">
    <source>
        <dbReference type="Pfam" id="PF04552"/>
    </source>
</evidence>
<dbReference type="Gene3D" id="1.10.10.1330">
    <property type="entry name" value="RNA polymerase sigma-54 factor, core-binding domain"/>
    <property type="match status" value="1"/>
</dbReference>
<feature type="region of interest" description="Disordered" evidence="9">
    <location>
        <begin position="1"/>
        <end position="20"/>
    </location>
</feature>
<keyword evidence="4" id="KW-0548">Nucleotidyltransferase</keyword>
<accession>A0A921LDH4</accession>
<dbReference type="PROSITE" id="PS00718">
    <property type="entry name" value="SIGMA54_2"/>
    <property type="match status" value="1"/>
</dbReference>
<feature type="domain" description="RNA polymerase sigma factor 54 DNA-binding" evidence="10">
    <location>
        <begin position="342"/>
        <end position="499"/>
    </location>
</feature>
<feature type="region of interest" description="Disordered" evidence="9">
    <location>
        <begin position="46"/>
        <end position="119"/>
    </location>
</feature>
<feature type="compositionally biased region" description="Basic and acidic residues" evidence="9">
    <location>
        <begin position="96"/>
        <end position="113"/>
    </location>
</feature>
<dbReference type="GO" id="GO:0001216">
    <property type="term" value="F:DNA-binding transcription activator activity"/>
    <property type="evidence" value="ECO:0007669"/>
    <property type="project" value="InterPro"/>
</dbReference>
<evidence type="ECO:0000256" key="2">
    <source>
        <dbReference type="ARBA" id="ARBA00022478"/>
    </source>
</evidence>
<comment type="similarity">
    <text evidence="1">Belongs to the sigma-54 factor family.</text>
</comment>
<dbReference type="GO" id="GO:0016987">
    <property type="term" value="F:sigma factor activity"/>
    <property type="evidence" value="ECO:0007669"/>
    <property type="project" value="UniProtKB-KW"/>
</dbReference>
<keyword evidence="2" id="KW-0240">DNA-directed RNA polymerase</keyword>
<gene>
    <name evidence="12" type="primary">rpoN</name>
    <name evidence="12" type="ORF">K8W02_04345</name>
</gene>